<reference evidence="1" key="1">
    <citation type="submission" date="2025-08" db="UniProtKB">
        <authorList>
            <consortium name="Ensembl"/>
        </authorList>
    </citation>
    <scope>IDENTIFICATION</scope>
</reference>
<dbReference type="PANTHER" id="PTHR16520:SF3">
    <property type="entry name" value="KINETOCHORE SCAFFOLD 1"/>
    <property type="match status" value="1"/>
</dbReference>
<evidence type="ECO:0000313" key="1">
    <source>
        <dbReference type="Ensembl" id="ENSSPUP00000001552.1"/>
    </source>
</evidence>
<keyword evidence="2" id="KW-1185">Reference proteome</keyword>
<dbReference type="Ensembl" id="ENSSPUT00000001640.1">
    <property type="protein sequence ID" value="ENSSPUP00000001552.1"/>
    <property type="gene ID" value="ENSSPUG00000001213.1"/>
</dbReference>
<dbReference type="GO" id="GO:0008608">
    <property type="term" value="P:attachment of spindle microtubules to kinetochore"/>
    <property type="evidence" value="ECO:0007669"/>
    <property type="project" value="InterPro"/>
</dbReference>
<organism evidence="1 2">
    <name type="scientific">Sphenodon punctatus</name>
    <name type="common">Tuatara</name>
    <name type="synonym">Hatteria punctata</name>
    <dbReference type="NCBI Taxonomy" id="8508"/>
    <lineage>
        <taxon>Eukaryota</taxon>
        <taxon>Metazoa</taxon>
        <taxon>Chordata</taxon>
        <taxon>Craniata</taxon>
        <taxon>Vertebrata</taxon>
        <taxon>Euteleostomi</taxon>
        <taxon>Lepidosauria</taxon>
        <taxon>Sphenodontia</taxon>
        <taxon>Sphenodontidae</taxon>
        <taxon>Sphenodon</taxon>
    </lineage>
</organism>
<reference evidence="1" key="2">
    <citation type="submission" date="2025-09" db="UniProtKB">
        <authorList>
            <consortium name="Ensembl"/>
        </authorList>
    </citation>
    <scope>IDENTIFICATION</scope>
</reference>
<dbReference type="Proteomes" id="UP000694392">
    <property type="component" value="Unplaced"/>
</dbReference>
<protein>
    <submittedName>
        <fullName evidence="1">Uncharacterized protein</fullName>
    </submittedName>
</protein>
<accession>A0A8D0G879</accession>
<dbReference type="GO" id="GO:0034501">
    <property type="term" value="P:protein localization to kinetochore"/>
    <property type="evidence" value="ECO:0007669"/>
    <property type="project" value="InterPro"/>
</dbReference>
<dbReference type="AlphaFoldDB" id="A0A8D0G879"/>
<dbReference type="PANTHER" id="PTHR16520">
    <property type="entry name" value="KINETOCHORE SCAFFOLD 1"/>
    <property type="match status" value="1"/>
</dbReference>
<name>A0A8D0G879_SPHPU</name>
<sequence length="100" mass="11641">MKSYFIKKSKALAHNRKRQLYGKLVQDAQVQAEKLQSRIGEVDELLKEVDNCLVVLETETTKLGEFELDSNDPVTEWEIKVRDSERVLGNLRAHDEELQR</sequence>
<proteinExistence type="predicted"/>
<dbReference type="GO" id="GO:0005634">
    <property type="term" value="C:nucleus"/>
    <property type="evidence" value="ECO:0007669"/>
    <property type="project" value="TreeGrafter"/>
</dbReference>
<dbReference type="InterPro" id="IPR037388">
    <property type="entry name" value="Blinkin"/>
</dbReference>
<evidence type="ECO:0000313" key="2">
    <source>
        <dbReference type="Proteomes" id="UP000694392"/>
    </source>
</evidence>